<dbReference type="AlphaFoldDB" id="A0A974SC83"/>
<gene>
    <name evidence="1" type="ORF">JI735_33140</name>
</gene>
<accession>A0A974SC83</accession>
<evidence type="ECO:0000313" key="1">
    <source>
        <dbReference type="EMBL" id="QQZ61168.1"/>
    </source>
</evidence>
<evidence type="ECO:0000313" key="2">
    <source>
        <dbReference type="Proteomes" id="UP000595841"/>
    </source>
</evidence>
<sequence>MLICRKFITRKDGTRVYASQLGLEAICFEVSEEKHQAYLDKQKKDKEK</sequence>
<name>A0A974SC83_9BACL</name>
<protein>
    <submittedName>
        <fullName evidence="1">Uncharacterized protein</fullName>
    </submittedName>
</protein>
<organism evidence="1 2">
    <name type="scientific">Paenibacillus sonchi</name>
    <dbReference type="NCBI Taxonomy" id="373687"/>
    <lineage>
        <taxon>Bacteria</taxon>
        <taxon>Bacillati</taxon>
        <taxon>Bacillota</taxon>
        <taxon>Bacilli</taxon>
        <taxon>Bacillales</taxon>
        <taxon>Paenibacillaceae</taxon>
        <taxon>Paenibacillus</taxon>
        <taxon>Paenibacillus sonchi group</taxon>
    </lineage>
</organism>
<dbReference type="Proteomes" id="UP000595841">
    <property type="component" value="Chromosome"/>
</dbReference>
<dbReference type="EMBL" id="CP068595">
    <property type="protein sequence ID" value="QQZ61168.1"/>
    <property type="molecule type" value="Genomic_DNA"/>
</dbReference>
<dbReference type="RefSeq" id="WP_167330790.1">
    <property type="nucleotide sequence ID" value="NZ_CP068595.1"/>
</dbReference>
<dbReference type="KEGG" id="pson:JI735_33140"/>
<keyword evidence="2" id="KW-1185">Reference proteome</keyword>
<reference evidence="1 2" key="1">
    <citation type="submission" date="2021-01" db="EMBL/GenBank/DDBJ databases">
        <title>Whole genome sequence of Paenibacillus sonchi LMG 24727 for comparative genomics.</title>
        <authorList>
            <person name="Lee G."/>
            <person name="Kim M.-J."/>
            <person name="Lim K."/>
            <person name="Shin J.-H."/>
        </authorList>
    </citation>
    <scope>NUCLEOTIDE SEQUENCE [LARGE SCALE GENOMIC DNA]</scope>
    <source>
        <strain evidence="1 2">LMG 24727</strain>
    </source>
</reference>
<proteinExistence type="predicted"/>